<feature type="region of interest" description="Disordered" evidence="7">
    <location>
        <begin position="295"/>
        <end position="322"/>
    </location>
</feature>
<protein>
    <recommendedName>
        <fullName evidence="8">RING-type domain-containing protein</fullName>
    </recommendedName>
</protein>
<evidence type="ECO:0000313" key="10">
    <source>
        <dbReference type="Proteomes" id="UP000541610"/>
    </source>
</evidence>
<evidence type="ECO:0000256" key="3">
    <source>
        <dbReference type="ARBA" id="ARBA00022833"/>
    </source>
</evidence>
<keyword evidence="1" id="KW-0479">Metal-binding</keyword>
<dbReference type="PROSITE" id="PS00518">
    <property type="entry name" value="ZF_RING_1"/>
    <property type="match status" value="1"/>
</dbReference>
<dbReference type="GO" id="GO:0006310">
    <property type="term" value="P:DNA recombination"/>
    <property type="evidence" value="ECO:0007669"/>
    <property type="project" value="UniProtKB-KW"/>
</dbReference>
<dbReference type="InterPro" id="IPR011010">
    <property type="entry name" value="DNA_brk_join_enz"/>
</dbReference>
<dbReference type="InterPro" id="IPR017907">
    <property type="entry name" value="Znf_RING_CS"/>
</dbReference>
<proteinExistence type="predicted"/>
<organism evidence="9 10">
    <name type="scientific">Perkinsus olseni</name>
    <name type="common">Perkinsus atlanticus</name>
    <dbReference type="NCBI Taxonomy" id="32597"/>
    <lineage>
        <taxon>Eukaryota</taxon>
        <taxon>Sar</taxon>
        <taxon>Alveolata</taxon>
        <taxon>Perkinsozoa</taxon>
        <taxon>Perkinsea</taxon>
        <taxon>Perkinsida</taxon>
        <taxon>Perkinsidae</taxon>
        <taxon>Perkinsus</taxon>
    </lineage>
</organism>
<keyword evidence="5" id="KW-0233">DNA recombination</keyword>
<evidence type="ECO:0000256" key="4">
    <source>
        <dbReference type="ARBA" id="ARBA00023125"/>
    </source>
</evidence>
<dbReference type="Pfam" id="PF13639">
    <property type="entry name" value="zf-RING_2"/>
    <property type="match status" value="1"/>
</dbReference>
<reference evidence="9 10" key="1">
    <citation type="submission" date="2020-04" db="EMBL/GenBank/DDBJ databases">
        <title>Perkinsus olseni comparative genomics.</title>
        <authorList>
            <person name="Bogema D.R."/>
        </authorList>
    </citation>
    <scope>NUCLEOTIDE SEQUENCE [LARGE SCALE GENOMIC DNA]</scope>
    <source>
        <strain evidence="9">00978-12</strain>
    </source>
</reference>
<sequence>MAKGKGKGRSSDRLQQLRRFKNSQPPEGSEEAHRLNERLRGQSLRASTAKQYATPEKLYLEVSSFPANAERIQLYIRALLALEPKLTANTIAQYVSSIKTLSEIRGDPPLTAQDEAQIKRALLGARKARESVGVNSKEAPVISDEALRGIASLETSIGSKADQLKVLTLMSIGTVSRLDETWNLRGKDIHPIQSPTQLRVTIDIWNPKTKSGLTKKVVDCGAKTRGAECGVIWCVAHELKERKEKLAYDELRIFPDICKGTYARKLKKLLRAQYPHQYQLWDLDQVTGHSLRRTGTTRLSERNVSEEEIKASDPSTPNEEWEESLDAGGEFDLQYDRLTCLICYSEMQSPAALVCGHMFCWRCATEWLEERSSSLEGSRGCPLCA</sequence>
<dbReference type="GO" id="GO:0008270">
    <property type="term" value="F:zinc ion binding"/>
    <property type="evidence" value="ECO:0007669"/>
    <property type="project" value="UniProtKB-KW"/>
</dbReference>
<dbReference type="InterPro" id="IPR013083">
    <property type="entry name" value="Znf_RING/FYVE/PHD"/>
</dbReference>
<evidence type="ECO:0000256" key="6">
    <source>
        <dbReference type="PROSITE-ProRule" id="PRU00175"/>
    </source>
</evidence>
<dbReference type="Proteomes" id="UP000541610">
    <property type="component" value="Unassembled WGS sequence"/>
</dbReference>
<feature type="region of interest" description="Disordered" evidence="7">
    <location>
        <begin position="1"/>
        <end position="34"/>
    </location>
</feature>
<evidence type="ECO:0000256" key="1">
    <source>
        <dbReference type="ARBA" id="ARBA00022723"/>
    </source>
</evidence>
<dbReference type="EMBL" id="JABANP010000549">
    <property type="protein sequence ID" value="KAF4681041.1"/>
    <property type="molecule type" value="Genomic_DNA"/>
</dbReference>
<accession>A0A7J6NDM7</accession>
<feature type="compositionally biased region" description="Basic and acidic residues" evidence="7">
    <location>
        <begin position="299"/>
        <end position="311"/>
    </location>
</feature>
<dbReference type="InterPro" id="IPR001841">
    <property type="entry name" value="Znf_RING"/>
</dbReference>
<keyword evidence="4" id="KW-0238">DNA-binding</keyword>
<dbReference type="Gene3D" id="3.30.40.10">
    <property type="entry name" value="Zinc/RING finger domain, C3HC4 (zinc finger)"/>
    <property type="match status" value="1"/>
</dbReference>
<comment type="caution">
    <text evidence="9">The sequence shown here is derived from an EMBL/GenBank/DDBJ whole genome shotgun (WGS) entry which is preliminary data.</text>
</comment>
<dbReference type="SUPFAM" id="SSF56349">
    <property type="entry name" value="DNA breaking-rejoining enzymes"/>
    <property type="match status" value="1"/>
</dbReference>
<keyword evidence="3" id="KW-0862">Zinc</keyword>
<dbReference type="GO" id="GO:0015074">
    <property type="term" value="P:DNA integration"/>
    <property type="evidence" value="ECO:0007669"/>
    <property type="project" value="InterPro"/>
</dbReference>
<evidence type="ECO:0000313" key="9">
    <source>
        <dbReference type="EMBL" id="KAF4681041.1"/>
    </source>
</evidence>
<keyword evidence="2 6" id="KW-0863">Zinc-finger</keyword>
<dbReference type="OrthoDB" id="10392908at2759"/>
<name>A0A7J6NDM7_PEROL</name>
<evidence type="ECO:0000256" key="2">
    <source>
        <dbReference type="ARBA" id="ARBA00022771"/>
    </source>
</evidence>
<dbReference type="Gene3D" id="1.10.443.10">
    <property type="entry name" value="Intergrase catalytic core"/>
    <property type="match status" value="1"/>
</dbReference>
<dbReference type="PROSITE" id="PS50089">
    <property type="entry name" value="ZF_RING_2"/>
    <property type="match status" value="1"/>
</dbReference>
<dbReference type="AlphaFoldDB" id="A0A7J6NDM7"/>
<gene>
    <name evidence="9" type="ORF">FOZ60_012640</name>
</gene>
<feature type="domain" description="RING-type" evidence="8">
    <location>
        <begin position="340"/>
        <end position="384"/>
    </location>
</feature>
<dbReference type="SUPFAM" id="SSF57850">
    <property type="entry name" value="RING/U-box"/>
    <property type="match status" value="1"/>
</dbReference>
<dbReference type="SMART" id="SM00184">
    <property type="entry name" value="RING"/>
    <property type="match status" value="1"/>
</dbReference>
<dbReference type="InterPro" id="IPR013762">
    <property type="entry name" value="Integrase-like_cat_sf"/>
</dbReference>
<dbReference type="InterPro" id="IPR010998">
    <property type="entry name" value="Integrase_recombinase_N"/>
</dbReference>
<evidence type="ECO:0000256" key="7">
    <source>
        <dbReference type="SAM" id="MobiDB-lite"/>
    </source>
</evidence>
<evidence type="ECO:0000256" key="5">
    <source>
        <dbReference type="ARBA" id="ARBA00023172"/>
    </source>
</evidence>
<evidence type="ECO:0000259" key="8">
    <source>
        <dbReference type="PROSITE" id="PS50089"/>
    </source>
</evidence>
<dbReference type="GO" id="GO:0003677">
    <property type="term" value="F:DNA binding"/>
    <property type="evidence" value="ECO:0007669"/>
    <property type="project" value="UniProtKB-KW"/>
</dbReference>
<dbReference type="Gene3D" id="1.10.150.130">
    <property type="match status" value="1"/>
</dbReference>